<protein>
    <submittedName>
        <fullName evidence="2">Uncharacterized protein</fullName>
    </submittedName>
</protein>
<dbReference type="GeneID" id="98123623"/>
<feature type="region of interest" description="Disordered" evidence="1">
    <location>
        <begin position="388"/>
        <end position="550"/>
    </location>
</feature>
<feature type="compositionally biased region" description="Basic residues" evidence="1">
    <location>
        <begin position="532"/>
        <end position="550"/>
    </location>
</feature>
<dbReference type="Proteomes" id="UP001600064">
    <property type="component" value="Unassembled WGS sequence"/>
</dbReference>
<reference evidence="2 3" key="1">
    <citation type="journal article" date="2024" name="Commun. Biol.">
        <title>Comparative genomic analysis of thermophilic fungi reveals convergent evolutionary adaptations and gene losses.</title>
        <authorList>
            <person name="Steindorff A.S."/>
            <person name="Aguilar-Pontes M.V."/>
            <person name="Robinson A.J."/>
            <person name="Andreopoulos B."/>
            <person name="LaButti K."/>
            <person name="Kuo A."/>
            <person name="Mondo S."/>
            <person name="Riley R."/>
            <person name="Otillar R."/>
            <person name="Haridas S."/>
            <person name="Lipzen A."/>
            <person name="Grimwood J."/>
            <person name="Schmutz J."/>
            <person name="Clum A."/>
            <person name="Reid I.D."/>
            <person name="Moisan M.C."/>
            <person name="Butler G."/>
            <person name="Nguyen T.T.M."/>
            <person name="Dewar K."/>
            <person name="Conant G."/>
            <person name="Drula E."/>
            <person name="Henrissat B."/>
            <person name="Hansel C."/>
            <person name="Singer S."/>
            <person name="Hutchinson M.I."/>
            <person name="de Vries R.P."/>
            <person name="Natvig D.O."/>
            <person name="Powell A.J."/>
            <person name="Tsang A."/>
            <person name="Grigoriev I.V."/>
        </authorList>
    </citation>
    <scope>NUCLEOTIDE SEQUENCE [LARGE SCALE GENOMIC DNA]</scope>
    <source>
        <strain evidence="2 3">ATCC 22073</strain>
    </source>
</reference>
<feature type="region of interest" description="Disordered" evidence="1">
    <location>
        <begin position="66"/>
        <end position="126"/>
    </location>
</feature>
<proteinExistence type="predicted"/>
<sequence length="550" mass="60833">MLALQYLRNTKIGTLVYTVPSATDFLARHRFTVVERLRGSFRNCVMMFRKPESLKNGEVRSALVLAGHPPRDPAPRSPRRNKQGAPSSTPPRRFYHGPAPPPPPQRPDERPGSSHRRAAPVTLSAPTEHVTVPLHSAENVVGCSAHGLRCGSPPATRASGVFYVKTPHRELCDGLVSSMSQQAVPDAAASITAHRRDRNAHCCHLENQDSASYSGSRTTKVLAPERDGIQPSPSVEAFTPGHSTTQSLTEELAERQRSIQVMEALWQSQRGLNRIPSPAGGSQENGDWPLKPPEPQALPFSSPLSSLSNRSSEISWSLSSRSSQGSLGSRASERTWERRRRRKYFTQDQYSLRQPGGDEKLAHSNEQEKHIIAAKRVPGEGDVVHERYNTSASRSAQKMPGAWPVTEDDEWHAHGTETSRPQDADETLEGEMQGQRKKRKRGFSIGDEDTLEEKPPQPQQPRPEPEAAPADGTGILQTRCRLPSEQTHQEGGNQDGEEEEPKELHEDMMWGRAGSFEGVNSLGGVGGGSRTVYKHKKKLKDKKKQRVRTL</sequence>
<keyword evidence="3" id="KW-1185">Reference proteome</keyword>
<feature type="compositionally biased region" description="Basic and acidic residues" evidence="1">
    <location>
        <begin position="411"/>
        <end position="423"/>
    </location>
</feature>
<evidence type="ECO:0000313" key="2">
    <source>
        <dbReference type="EMBL" id="KAL2270498.1"/>
    </source>
</evidence>
<evidence type="ECO:0000313" key="3">
    <source>
        <dbReference type="Proteomes" id="UP001600064"/>
    </source>
</evidence>
<feature type="region of interest" description="Disordered" evidence="1">
    <location>
        <begin position="225"/>
        <end position="250"/>
    </location>
</feature>
<feature type="region of interest" description="Disordered" evidence="1">
    <location>
        <begin position="272"/>
        <end position="340"/>
    </location>
</feature>
<feature type="compositionally biased region" description="Low complexity" evidence="1">
    <location>
        <begin position="301"/>
        <end position="330"/>
    </location>
</feature>
<accession>A0ABR4DJH4</accession>
<evidence type="ECO:0000256" key="1">
    <source>
        <dbReference type="SAM" id="MobiDB-lite"/>
    </source>
</evidence>
<dbReference type="RefSeq" id="XP_070869222.1">
    <property type="nucleotide sequence ID" value="XM_071008979.1"/>
</dbReference>
<comment type="caution">
    <text evidence="2">The sequence shown here is derived from an EMBL/GenBank/DDBJ whole genome shotgun (WGS) entry which is preliminary data.</text>
</comment>
<name>A0ABR4DJH4_9PEZI</name>
<gene>
    <name evidence="2" type="ORF">VTJ83DRAFT_2682</name>
</gene>
<organism evidence="2 3">
    <name type="scientific">Remersonia thermophila</name>
    <dbReference type="NCBI Taxonomy" id="72144"/>
    <lineage>
        <taxon>Eukaryota</taxon>
        <taxon>Fungi</taxon>
        <taxon>Dikarya</taxon>
        <taxon>Ascomycota</taxon>
        <taxon>Pezizomycotina</taxon>
        <taxon>Sordariomycetes</taxon>
        <taxon>Sordariomycetidae</taxon>
        <taxon>Sordariales</taxon>
        <taxon>Sordariales incertae sedis</taxon>
        <taxon>Remersonia</taxon>
    </lineage>
</organism>
<dbReference type="EMBL" id="JAZGUE010000002">
    <property type="protein sequence ID" value="KAL2270498.1"/>
    <property type="molecule type" value="Genomic_DNA"/>
</dbReference>